<comment type="similarity">
    <text evidence="2">Belongs to the metallo-dependent hydrolases superfamily. Adenosine and AMP deaminases family.</text>
</comment>
<dbReference type="AlphaFoldDB" id="A0A1K2HBK8"/>
<dbReference type="GO" id="GO:0046103">
    <property type="term" value="P:inosine biosynthetic process"/>
    <property type="evidence" value="ECO:0007669"/>
    <property type="project" value="TreeGrafter"/>
</dbReference>
<dbReference type="EMBL" id="FPKS01000005">
    <property type="protein sequence ID" value="SFZ74147.1"/>
    <property type="molecule type" value="Genomic_DNA"/>
</dbReference>
<keyword evidence="5" id="KW-0378">Hydrolase</keyword>
<dbReference type="GO" id="GO:0005829">
    <property type="term" value="C:cytosol"/>
    <property type="evidence" value="ECO:0007669"/>
    <property type="project" value="TreeGrafter"/>
</dbReference>
<proteinExistence type="inferred from homology"/>
<dbReference type="OrthoDB" id="9779574at2"/>
<organism evidence="8 9">
    <name type="scientific">Pseudolactococcus chungangensis CAU 28 = DSM 22330</name>
    <dbReference type="NCBI Taxonomy" id="1122154"/>
    <lineage>
        <taxon>Bacteria</taxon>
        <taxon>Bacillati</taxon>
        <taxon>Bacillota</taxon>
        <taxon>Bacilli</taxon>
        <taxon>Lactobacillales</taxon>
        <taxon>Streptococcaceae</taxon>
        <taxon>Pseudolactococcus</taxon>
    </lineage>
</organism>
<dbReference type="SUPFAM" id="SSF51556">
    <property type="entry name" value="Metallo-dependent hydrolases"/>
    <property type="match status" value="1"/>
</dbReference>
<dbReference type="GO" id="GO:0046872">
    <property type="term" value="F:metal ion binding"/>
    <property type="evidence" value="ECO:0007669"/>
    <property type="project" value="UniProtKB-KW"/>
</dbReference>
<dbReference type="Gene3D" id="3.20.20.140">
    <property type="entry name" value="Metal-dependent hydrolases"/>
    <property type="match status" value="1"/>
</dbReference>
<dbReference type="PANTHER" id="PTHR11409:SF43">
    <property type="entry name" value="ADENOSINE DEAMINASE"/>
    <property type="match status" value="1"/>
</dbReference>
<gene>
    <name evidence="8" type="ORF">SAMN02746068_01135</name>
</gene>
<dbReference type="GO" id="GO:0006154">
    <property type="term" value="P:adenosine catabolic process"/>
    <property type="evidence" value="ECO:0007669"/>
    <property type="project" value="TreeGrafter"/>
</dbReference>
<comment type="cofactor">
    <cofactor evidence="1">
        <name>Zn(2+)</name>
        <dbReference type="ChEBI" id="CHEBI:29105"/>
    </cofactor>
</comment>
<evidence type="ECO:0000256" key="2">
    <source>
        <dbReference type="ARBA" id="ARBA00006676"/>
    </source>
</evidence>
<evidence type="ECO:0000313" key="8">
    <source>
        <dbReference type="EMBL" id="SFZ74147.1"/>
    </source>
</evidence>
<accession>A0A1K2HBK8</accession>
<dbReference type="NCBIfam" id="TIGR01430">
    <property type="entry name" value="aden_deam"/>
    <property type="match status" value="1"/>
</dbReference>
<evidence type="ECO:0000259" key="7">
    <source>
        <dbReference type="Pfam" id="PF00962"/>
    </source>
</evidence>
<sequence length="333" mass="36697">MRTSRATIEELPKIELHCHLDGSISMKMIRQLAQRAGIALPVSDDDLRLKITAPQDAESLLDYLAPFDFVLPMLQTETALELAAYDILEQAQKDNIRYMEIRFAPTLHTAGGLTLSQVVAAVTRGLAAGERDFQVKANALLCGMRHESIDSVLTVVNLFADGDLTHLAGFDLAGAEVDGFPKHFAPVLEKVKENQIPLTLHAGECGCAQNVLGAIKAGASRIGHGVALKDVPESWQEIVADQITIEMAPTSNFQTKAIDTLANYPFKKLLDAGVRVTINTDNRTVSDTTLNDEYEKIASWYDLSEAEFRQIGRHAFEASFMSPEQREILEKEF</sequence>
<evidence type="ECO:0000256" key="3">
    <source>
        <dbReference type="ARBA" id="ARBA00012784"/>
    </source>
</evidence>
<feature type="domain" description="Adenosine deaminase" evidence="7">
    <location>
        <begin position="12"/>
        <end position="329"/>
    </location>
</feature>
<evidence type="ECO:0000256" key="1">
    <source>
        <dbReference type="ARBA" id="ARBA00001947"/>
    </source>
</evidence>
<protein>
    <recommendedName>
        <fullName evidence="3">adenosine deaminase</fullName>
        <ecNumber evidence="3">3.5.4.4</ecNumber>
    </recommendedName>
</protein>
<dbReference type="PANTHER" id="PTHR11409">
    <property type="entry name" value="ADENOSINE DEAMINASE"/>
    <property type="match status" value="1"/>
</dbReference>
<dbReference type="Pfam" id="PF00962">
    <property type="entry name" value="A_deaminase"/>
    <property type="match status" value="1"/>
</dbReference>
<dbReference type="EC" id="3.5.4.4" evidence="3"/>
<evidence type="ECO:0000313" key="9">
    <source>
        <dbReference type="Proteomes" id="UP000185655"/>
    </source>
</evidence>
<dbReference type="CDD" id="cd01320">
    <property type="entry name" value="ADA"/>
    <property type="match status" value="1"/>
</dbReference>
<dbReference type="GO" id="GO:0043103">
    <property type="term" value="P:hypoxanthine salvage"/>
    <property type="evidence" value="ECO:0007669"/>
    <property type="project" value="TreeGrafter"/>
</dbReference>
<dbReference type="Proteomes" id="UP000185655">
    <property type="component" value="Unassembled WGS sequence"/>
</dbReference>
<dbReference type="InterPro" id="IPR006330">
    <property type="entry name" value="Ado/ade_deaminase"/>
</dbReference>
<dbReference type="InterPro" id="IPR032466">
    <property type="entry name" value="Metal_Hydrolase"/>
</dbReference>
<name>A0A1K2HBK8_9LACT</name>
<dbReference type="GO" id="GO:0004000">
    <property type="term" value="F:adenosine deaminase activity"/>
    <property type="evidence" value="ECO:0007669"/>
    <property type="project" value="UniProtKB-ARBA"/>
</dbReference>
<dbReference type="InterPro" id="IPR001365">
    <property type="entry name" value="A_deaminase_dom"/>
</dbReference>
<evidence type="ECO:0000256" key="4">
    <source>
        <dbReference type="ARBA" id="ARBA00022723"/>
    </source>
</evidence>
<evidence type="ECO:0000256" key="6">
    <source>
        <dbReference type="ARBA" id="ARBA00022833"/>
    </source>
</evidence>
<dbReference type="STRING" id="1122154.SAMN02746068_01135"/>
<reference evidence="8 9" key="1">
    <citation type="submission" date="2016-11" db="EMBL/GenBank/DDBJ databases">
        <authorList>
            <person name="Jaros S."/>
            <person name="Januszkiewicz K."/>
            <person name="Wedrychowicz H."/>
        </authorList>
    </citation>
    <scope>NUCLEOTIDE SEQUENCE [LARGE SCALE GENOMIC DNA]</scope>
    <source>
        <strain evidence="8 9">DSM 22330</strain>
    </source>
</reference>
<keyword evidence="6" id="KW-0862">Zinc</keyword>
<keyword evidence="4" id="KW-0479">Metal-binding</keyword>
<dbReference type="RefSeq" id="WP_031365989.1">
    <property type="nucleotide sequence ID" value="NZ_FPKS01000005.1"/>
</dbReference>
<evidence type="ECO:0000256" key="5">
    <source>
        <dbReference type="ARBA" id="ARBA00022801"/>
    </source>
</evidence>